<dbReference type="AlphaFoldDB" id="A0A0F3GUN5"/>
<accession>A0A0F3GUN5</accession>
<dbReference type="EMBL" id="LACI01000958">
    <property type="protein sequence ID" value="KJU85581.1"/>
    <property type="molecule type" value="Genomic_DNA"/>
</dbReference>
<organism evidence="1 2">
    <name type="scientific">Candidatus Magnetobacterium bavaricum</name>
    <dbReference type="NCBI Taxonomy" id="29290"/>
    <lineage>
        <taxon>Bacteria</taxon>
        <taxon>Pseudomonadati</taxon>
        <taxon>Nitrospirota</taxon>
        <taxon>Thermodesulfovibrionia</taxon>
        <taxon>Thermodesulfovibrionales</taxon>
        <taxon>Candidatus Magnetobacteriaceae</taxon>
        <taxon>Candidatus Magnetobacterium</taxon>
    </lineage>
</organism>
<evidence type="ECO:0000313" key="2">
    <source>
        <dbReference type="Proteomes" id="UP000033423"/>
    </source>
</evidence>
<proteinExistence type="predicted"/>
<name>A0A0F3GUN5_9BACT</name>
<keyword evidence="2" id="KW-1185">Reference proteome</keyword>
<gene>
    <name evidence="1" type="ORF">MBAV_002224</name>
</gene>
<protein>
    <submittedName>
        <fullName evidence="1">Uncharacterized protein</fullName>
    </submittedName>
</protein>
<sequence length="65" mass="7687">MRILDHVIGNTVLYRTTRVITLELHKELDLVAYVQTAKAHHGRLPYGVYHPHWHPRLHSCWSDHP</sequence>
<dbReference type="Proteomes" id="UP000033423">
    <property type="component" value="Unassembled WGS sequence"/>
</dbReference>
<comment type="caution">
    <text evidence="1">The sequence shown here is derived from an EMBL/GenBank/DDBJ whole genome shotgun (WGS) entry which is preliminary data.</text>
</comment>
<reference evidence="1 2" key="1">
    <citation type="submission" date="2015-02" db="EMBL/GenBank/DDBJ databases">
        <title>Single-cell genomics of uncultivated deep-branching MTB reveals a conserved set of magnetosome genes.</title>
        <authorList>
            <person name="Kolinko S."/>
            <person name="Richter M."/>
            <person name="Glockner F.O."/>
            <person name="Brachmann A."/>
            <person name="Schuler D."/>
        </authorList>
    </citation>
    <scope>NUCLEOTIDE SEQUENCE [LARGE SCALE GENOMIC DNA]</scope>
    <source>
        <strain evidence="1">TM-1</strain>
    </source>
</reference>
<evidence type="ECO:0000313" key="1">
    <source>
        <dbReference type="EMBL" id="KJU85581.1"/>
    </source>
</evidence>